<feature type="transmembrane region" description="Helical" evidence="5">
    <location>
        <begin position="225"/>
        <end position="247"/>
    </location>
</feature>
<comment type="subcellular location">
    <subcellularLocation>
        <location evidence="1">Membrane</location>
        <topology evidence="1">Multi-pass membrane protein</topology>
    </subcellularLocation>
</comment>
<feature type="transmembrane region" description="Helical" evidence="5">
    <location>
        <begin position="86"/>
        <end position="109"/>
    </location>
</feature>
<reference evidence="6 7" key="1">
    <citation type="journal article" date="2019" name="Appl. Microbiol. Biotechnol.">
        <title>Genome sequence of Isaria javanica and comparative genome analysis insights into family S53 peptidase evolution in fungal entomopathogens.</title>
        <authorList>
            <person name="Lin R."/>
            <person name="Zhang X."/>
            <person name="Xin B."/>
            <person name="Zou M."/>
            <person name="Gao Y."/>
            <person name="Qin F."/>
            <person name="Hu Q."/>
            <person name="Xie B."/>
            <person name="Cheng X."/>
        </authorList>
    </citation>
    <scope>NUCLEOTIDE SEQUENCE [LARGE SCALE GENOMIC DNA]</scope>
    <source>
        <strain evidence="6 7">IJ1G</strain>
    </source>
</reference>
<keyword evidence="3 5" id="KW-1133">Transmembrane helix</keyword>
<protein>
    <submittedName>
        <fullName evidence="6">Major facilitator superfamily transporter</fullName>
    </submittedName>
</protein>
<dbReference type="STRING" id="43265.A0A545VF10"/>
<evidence type="ECO:0000256" key="3">
    <source>
        <dbReference type="ARBA" id="ARBA00022989"/>
    </source>
</evidence>
<dbReference type="PANTHER" id="PTHR23507">
    <property type="entry name" value="ZGC:174356"/>
    <property type="match status" value="1"/>
</dbReference>
<feature type="transmembrane region" description="Helical" evidence="5">
    <location>
        <begin position="166"/>
        <end position="186"/>
    </location>
</feature>
<gene>
    <name evidence="6" type="ORF">IF1G_00232</name>
</gene>
<dbReference type="EMBL" id="SPUK01000001">
    <property type="protein sequence ID" value="TQW00301.1"/>
    <property type="molecule type" value="Genomic_DNA"/>
</dbReference>
<proteinExistence type="predicted"/>
<name>A0A545VF10_9HYPO</name>
<dbReference type="GO" id="GO:0022857">
    <property type="term" value="F:transmembrane transporter activity"/>
    <property type="evidence" value="ECO:0007669"/>
    <property type="project" value="TreeGrafter"/>
</dbReference>
<organism evidence="6 7">
    <name type="scientific">Cordyceps javanica</name>
    <dbReference type="NCBI Taxonomy" id="43265"/>
    <lineage>
        <taxon>Eukaryota</taxon>
        <taxon>Fungi</taxon>
        <taxon>Dikarya</taxon>
        <taxon>Ascomycota</taxon>
        <taxon>Pezizomycotina</taxon>
        <taxon>Sordariomycetes</taxon>
        <taxon>Hypocreomycetidae</taxon>
        <taxon>Hypocreales</taxon>
        <taxon>Cordycipitaceae</taxon>
        <taxon>Cordyceps</taxon>
    </lineage>
</organism>
<dbReference type="OrthoDB" id="194139at2759"/>
<evidence type="ECO:0000256" key="2">
    <source>
        <dbReference type="ARBA" id="ARBA00022692"/>
    </source>
</evidence>
<dbReference type="AlphaFoldDB" id="A0A545VF10"/>
<sequence length="288" mass="30461">MLGGLTAGPAGFLFMKIGPVFTKCVVLGLGAAMFCLQLVMPADAIKRKQHATATTTSPGGTPAKTRTLSQIASVCKRGLGDFRALIAANAKVCLLLSTLVAYTIAAFSGRFRLQYATKRFDWTWDEAGFIPSVASGIKLAMVGAFLPAASHWLLDKRKLSAAGKDLWLSRVLVAVLLLGSLALAVAPTGVSFLGSVCLYELSAGHVPATVSLITSVVDDQHKGVVFGYVAVFEAIGGIISGPFLASLFNVGLDWGTNWYGLPFLFVGILQIPVLMILFATREKNHRGA</sequence>
<feature type="transmembrane region" description="Helical" evidence="5">
    <location>
        <begin position="20"/>
        <end position="40"/>
    </location>
</feature>
<feature type="transmembrane region" description="Helical" evidence="5">
    <location>
        <begin position="192"/>
        <end position="213"/>
    </location>
</feature>
<keyword evidence="4 5" id="KW-0472">Membrane</keyword>
<keyword evidence="7" id="KW-1185">Reference proteome</keyword>
<comment type="caution">
    <text evidence="6">The sequence shown here is derived from an EMBL/GenBank/DDBJ whole genome shotgun (WGS) entry which is preliminary data.</text>
</comment>
<evidence type="ECO:0000256" key="1">
    <source>
        <dbReference type="ARBA" id="ARBA00004141"/>
    </source>
</evidence>
<dbReference type="InterPro" id="IPR036259">
    <property type="entry name" value="MFS_trans_sf"/>
</dbReference>
<feature type="transmembrane region" description="Helical" evidence="5">
    <location>
        <begin position="259"/>
        <end position="279"/>
    </location>
</feature>
<accession>A0A545VF10</accession>
<evidence type="ECO:0000256" key="4">
    <source>
        <dbReference type="ARBA" id="ARBA00023136"/>
    </source>
</evidence>
<evidence type="ECO:0000256" key="5">
    <source>
        <dbReference type="SAM" id="Phobius"/>
    </source>
</evidence>
<keyword evidence="2 5" id="KW-0812">Transmembrane</keyword>
<dbReference type="GO" id="GO:0016020">
    <property type="term" value="C:membrane"/>
    <property type="evidence" value="ECO:0007669"/>
    <property type="project" value="UniProtKB-SubCell"/>
</dbReference>
<dbReference type="Gene3D" id="1.20.1250.20">
    <property type="entry name" value="MFS general substrate transporter like domains"/>
    <property type="match status" value="1"/>
</dbReference>
<dbReference type="PANTHER" id="PTHR23507:SF1">
    <property type="entry name" value="FI18259P1-RELATED"/>
    <property type="match status" value="1"/>
</dbReference>
<evidence type="ECO:0000313" key="6">
    <source>
        <dbReference type="EMBL" id="TQW00301.1"/>
    </source>
</evidence>
<dbReference type="Proteomes" id="UP000315783">
    <property type="component" value="Unassembled WGS sequence"/>
</dbReference>
<feature type="transmembrane region" description="Helical" evidence="5">
    <location>
        <begin position="129"/>
        <end position="154"/>
    </location>
</feature>
<dbReference type="SUPFAM" id="SSF103473">
    <property type="entry name" value="MFS general substrate transporter"/>
    <property type="match status" value="1"/>
</dbReference>
<evidence type="ECO:0000313" key="7">
    <source>
        <dbReference type="Proteomes" id="UP000315783"/>
    </source>
</evidence>